<dbReference type="GeneID" id="79175299"/>
<feature type="region of interest" description="Disordered" evidence="1">
    <location>
        <begin position="216"/>
        <end position="239"/>
    </location>
</feature>
<dbReference type="HOGENOM" id="CLU_377183_0_0_6"/>
<feature type="transmembrane region" description="Helical" evidence="2">
    <location>
        <begin position="7"/>
        <end position="27"/>
    </location>
</feature>
<dbReference type="Proteomes" id="UP000011866">
    <property type="component" value="Chromosome"/>
</dbReference>
<evidence type="ECO:0000256" key="2">
    <source>
        <dbReference type="SAM" id="Phobius"/>
    </source>
</evidence>
<evidence type="ECO:0000256" key="1">
    <source>
        <dbReference type="SAM" id="MobiDB-lite"/>
    </source>
</evidence>
<name>M5DMY5_9GAMM</name>
<evidence type="ECO:0000313" key="4">
    <source>
        <dbReference type="EMBL" id="CCU70741.1"/>
    </source>
</evidence>
<dbReference type="PANTHER" id="PTHR42736:SF1">
    <property type="entry name" value="PROTEIN-GLUTAMINE GAMMA-GLUTAMYLTRANSFERASE"/>
    <property type="match status" value="1"/>
</dbReference>
<dbReference type="STRING" id="187493.CN03_02010"/>
<proteinExistence type="predicted"/>
<dbReference type="InterPro" id="IPR052901">
    <property type="entry name" value="Bact_TGase-like"/>
</dbReference>
<dbReference type="KEGG" id="tol:TOL_0293"/>
<dbReference type="InterPro" id="IPR038765">
    <property type="entry name" value="Papain-like_cys_pep_sf"/>
</dbReference>
<dbReference type="SUPFAM" id="SSF54001">
    <property type="entry name" value="Cysteine proteinases"/>
    <property type="match status" value="1"/>
</dbReference>
<evidence type="ECO:0000259" key="3">
    <source>
        <dbReference type="SMART" id="SM00460"/>
    </source>
</evidence>
<dbReference type="RefSeq" id="WP_015485482.1">
    <property type="nucleotide sequence ID" value="NC_020888.1"/>
</dbReference>
<dbReference type="PROSITE" id="PS51257">
    <property type="entry name" value="PROKAR_LIPOPROTEIN"/>
    <property type="match status" value="1"/>
</dbReference>
<evidence type="ECO:0000313" key="5">
    <source>
        <dbReference type="Proteomes" id="UP000011866"/>
    </source>
</evidence>
<keyword evidence="2" id="KW-0812">Transmembrane</keyword>
<dbReference type="Pfam" id="PF01841">
    <property type="entry name" value="Transglut_core"/>
    <property type="match status" value="1"/>
</dbReference>
<feature type="transmembrane region" description="Helical" evidence="2">
    <location>
        <begin position="33"/>
        <end position="50"/>
    </location>
</feature>
<dbReference type="PANTHER" id="PTHR42736">
    <property type="entry name" value="PROTEIN-GLUTAMINE GAMMA-GLUTAMYLTRANSFERASE"/>
    <property type="match status" value="1"/>
</dbReference>
<keyword evidence="5" id="KW-1185">Reference proteome</keyword>
<dbReference type="Gene3D" id="3.10.620.30">
    <property type="match status" value="1"/>
</dbReference>
<feature type="transmembrane region" description="Helical" evidence="2">
    <location>
        <begin position="172"/>
        <end position="192"/>
    </location>
</feature>
<dbReference type="AlphaFoldDB" id="M5DMY5"/>
<dbReference type="Pfam" id="PF11992">
    <property type="entry name" value="TgpA_N"/>
    <property type="match status" value="2"/>
</dbReference>
<organism evidence="4 5">
    <name type="scientific">Thalassolituus oleivorans MIL-1</name>
    <dbReference type="NCBI Taxonomy" id="1298593"/>
    <lineage>
        <taxon>Bacteria</taxon>
        <taxon>Pseudomonadati</taxon>
        <taxon>Pseudomonadota</taxon>
        <taxon>Gammaproteobacteria</taxon>
        <taxon>Oceanospirillales</taxon>
        <taxon>Oceanospirillaceae</taxon>
        <taxon>Thalassolituus</taxon>
    </lineage>
</organism>
<dbReference type="SMART" id="SM00460">
    <property type="entry name" value="TGc"/>
    <property type="match status" value="1"/>
</dbReference>
<dbReference type="eggNOG" id="COG1305">
    <property type="taxonomic scope" value="Bacteria"/>
</dbReference>
<protein>
    <recommendedName>
        <fullName evidence="3">Transglutaminase-like domain-containing protein</fullName>
    </recommendedName>
</protein>
<sequence length="735" mass="83083">MIRRVPVINWFSLQMTSAATGCAAVMISPYAALLFPLLLLLVWFTLQLGWRTRQEPEKNKPIADGIAVIGLAIFLFLLFKLNLLVALGALLFVAALALNVQLHTYRRFYFAQVMSFIFVLVGAAEATSGFYLLAIIAYSLFAAFSLGEAWLDQGEQIEHHEKNEVVPKTASQHRVFITAVILILAFAFYLIIPRPPALNFGGQESSAGDFYHDDDWQKHADDNVPPPPKKSESNEVEDQRTRLDNFNEITDLSSYGDDGSDYEYDGFNSQFDIRETMASKAGIDLNAIVARMKAPHGSYLKVRTFNYFDGESWSSTNENISRKVNTNFIGKVDLDVTRKGNFQQVITIERNMPAWLPAAADPVSIWVPASVIALDQFNQPLLPGVLRPNTRYTVKSALELVDNRPISRVPPPESEDLQLTKNFDGRIRKLAREVTRKYSGSYAKAIALETHLRSEYQYSFASITQSQGRTPLSKFLFVDKQGHCEYFASAMTIMLRSLGIPARLVTGFSVNNKNPLTGYFEIRAIDGHAWTEAWIDGRWVTFEPTAYYQIPSSHESVFAAEQISQYAQQVVQLSQVGDSQEFNLGAILSALWLALYSGVVIIAAYIKLFLLNAWPLLLLMCVILFASWMFQPYWLPYLHAYMSARKIQAYTPNNAPDALYFYMYHLQRMAQKHTPKRQSSVEIEDWLSVVENQYGHLSAMRTLAHCVHNTFYLGEYSDLEQIQQAALAAVEELKS</sequence>
<dbReference type="EMBL" id="HF680312">
    <property type="protein sequence ID" value="CCU70741.1"/>
    <property type="molecule type" value="Genomic_DNA"/>
</dbReference>
<dbReference type="InterPro" id="IPR002931">
    <property type="entry name" value="Transglutaminase-like"/>
</dbReference>
<keyword evidence="2" id="KW-0472">Membrane</keyword>
<feature type="domain" description="Transglutaminase-like" evidence="3">
    <location>
        <begin position="476"/>
        <end position="546"/>
    </location>
</feature>
<feature type="compositionally biased region" description="Basic and acidic residues" evidence="1">
    <location>
        <begin position="229"/>
        <end position="239"/>
    </location>
</feature>
<reference evidence="4 5" key="1">
    <citation type="journal article" date="2013" name="Genome Announc.">
        <title>Genome Sequence of Thalassolituus oleivorans MIL-1 (DSM 14913T).</title>
        <authorList>
            <person name="Golyshin P.N."/>
            <person name="Werner J."/>
            <person name="Chernikova T.N."/>
            <person name="Tran H."/>
            <person name="Ferrer M."/>
            <person name="Yakimov M.M."/>
            <person name="Teeling H."/>
            <person name="Golyshina O.V."/>
        </authorList>
    </citation>
    <scope>NUCLEOTIDE SEQUENCE [LARGE SCALE GENOMIC DNA]</scope>
    <source>
        <strain evidence="4 5">MIL-1</strain>
    </source>
</reference>
<gene>
    <name evidence="4" type="ORF">TOL_0293</name>
</gene>
<feature type="transmembrane region" description="Helical" evidence="2">
    <location>
        <begin position="62"/>
        <end position="79"/>
    </location>
</feature>
<accession>M5DMY5</accession>
<dbReference type="InterPro" id="IPR021878">
    <property type="entry name" value="TgpA_N"/>
</dbReference>
<feature type="transmembrane region" description="Helical" evidence="2">
    <location>
        <begin position="613"/>
        <end position="635"/>
    </location>
</feature>
<feature type="transmembrane region" description="Helical" evidence="2">
    <location>
        <begin position="582"/>
        <end position="606"/>
    </location>
</feature>
<feature type="transmembrane region" description="Helical" evidence="2">
    <location>
        <begin position="85"/>
        <end position="101"/>
    </location>
</feature>
<keyword evidence="2" id="KW-1133">Transmembrane helix</keyword>